<evidence type="ECO:0000256" key="1">
    <source>
        <dbReference type="SAM" id="MobiDB-lite"/>
    </source>
</evidence>
<protein>
    <recommendedName>
        <fullName evidence="2">Transcription factor zinc-finger domain-containing protein</fullName>
    </recommendedName>
</protein>
<feature type="domain" description="Transcription factor zinc-finger" evidence="2">
    <location>
        <begin position="67"/>
        <end position="103"/>
    </location>
</feature>
<proteinExistence type="predicted"/>
<keyword evidence="4" id="KW-1185">Reference proteome</keyword>
<dbReference type="InterPro" id="IPR027392">
    <property type="entry name" value="TF_Znf"/>
</dbReference>
<gene>
    <name evidence="3" type="ORF">METEAL_17650</name>
</gene>
<dbReference type="Pfam" id="PF13453">
    <property type="entry name" value="Zn_ribbon_TFIIB"/>
    <property type="match status" value="1"/>
</dbReference>
<dbReference type="AlphaFoldDB" id="A0AA48K8Q7"/>
<dbReference type="EMBL" id="AP027080">
    <property type="protein sequence ID" value="BDU72591.1"/>
    <property type="molecule type" value="Genomic_DNA"/>
</dbReference>
<evidence type="ECO:0000313" key="3">
    <source>
        <dbReference type="EMBL" id="BDU72591.1"/>
    </source>
</evidence>
<sequence>MEAATLNCRSCGAAVGENDVRCPYCRSQLATVACPRCLGMVSVHAAHCSRCGAEITRAEAAPTELACPACRAKLLHTSVGDAHLDSCHACGGVWVAQAEFERIAGGREERGGVLGALPGEGPGGPIHAEEIRYRPCALCGKFMNRVNYARTSGVILDVCKDHGLWFDPDELRRVLAFIEAGGLDKNREREIRELDEKRRNATPEATSGLPMSDPFQISGPGSTGLELVVRGLFGLSRWL</sequence>
<dbReference type="Proteomes" id="UP001238179">
    <property type="component" value="Chromosome"/>
</dbReference>
<evidence type="ECO:0000313" key="4">
    <source>
        <dbReference type="Proteomes" id="UP001238179"/>
    </source>
</evidence>
<reference evidence="4" key="1">
    <citation type="journal article" date="2023" name="Int. J. Syst. Evol. Microbiol.">
        <title>Mesoterricola silvestris gen. nov., sp. nov., Mesoterricola sediminis sp. nov., Geothrix oryzae sp. nov., Geothrix edaphica sp. nov., Geothrix rubra sp. nov., and Geothrix limicola sp. nov., six novel members of Acidobacteriota isolated from soils.</title>
        <authorList>
            <person name="Itoh H."/>
            <person name="Sugisawa Y."/>
            <person name="Mise K."/>
            <person name="Xu Z."/>
            <person name="Kuniyasu M."/>
            <person name="Ushijima N."/>
            <person name="Kawano K."/>
            <person name="Kobayashi E."/>
            <person name="Shiratori Y."/>
            <person name="Masuda Y."/>
            <person name="Senoo K."/>
        </authorList>
    </citation>
    <scope>NUCLEOTIDE SEQUENCE [LARGE SCALE GENOMIC DNA]</scope>
    <source>
        <strain evidence="4">W79</strain>
    </source>
</reference>
<dbReference type="KEGG" id="msil:METEAL_17650"/>
<feature type="region of interest" description="Disordered" evidence="1">
    <location>
        <begin position="195"/>
        <end position="214"/>
    </location>
</feature>
<organism evidence="3 4">
    <name type="scientific">Mesoterricola silvestris</name>
    <dbReference type="NCBI Taxonomy" id="2927979"/>
    <lineage>
        <taxon>Bacteria</taxon>
        <taxon>Pseudomonadati</taxon>
        <taxon>Acidobacteriota</taxon>
        <taxon>Holophagae</taxon>
        <taxon>Holophagales</taxon>
        <taxon>Holophagaceae</taxon>
        <taxon>Mesoterricola</taxon>
    </lineage>
</organism>
<evidence type="ECO:0000259" key="2">
    <source>
        <dbReference type="Pfam" id="PF13453"/>
    </source>
</evidence>
<dbReference type="RefSeq" id="WP_316415504.1">
    <property type="nucleotide sequence ID" value="NZ_AP027080.1"/>
</dbReference>
<accession>A0AA48K8Q7</accession>
<name>A0AA48K8Q7_9BACT</name>